<proteinExistence type="predicted"/>
<keyword evidence="2" id="KW-0808">Transferase</keyword>
<name>A0A5R9A8E6_PSENT</name>
<dbReference type="Proteomes" id="UP000307510">
    <property type="component" value="Unassembled WGS sequence"/>
</dbReference>
<dbReference type="EMBL" id="VASG01000003">
    <property type="protein sequence ID" value="TLP74911.1"/>
    <property type="molecule type" value="Genomic_DNA"/>
</dbReference>
<dbReference type="Pfam" id="PF13524">
    <property type="entry name" value="Glyco_trans_1_2"/>
    <property type="match status" value="1"/>
</dbReference>
<reference evidence="2 3" key="1">
    <citation type="submission" date="2019-05" db="EMBL/GenBank/DDBJ databases">
        <authorList>
            <person name="Moore K."/>
            <person name="O'Neill P."/>
            <person name="Farbos A."/>
            <person name="Studholme D.J."/>
        </authorList>
    </citation>
    <scope>NUCLEOTIDE SEQUENCE [LARGE SCALE GENOMIC DNA]</scope>
    <source>
        <strain evidence="2 3">DSM 9128</strain>
    </source>
</reference>
<accession>A0A5R9A8E6</accession>
<gene>
    <name evidence="2" type="ORF">FEA48_11925</name>
</gene>
<feature type="domain" description="Spore protein YkvP/CgeB glycosyl transferase-like" evidence="1">
    <location>
        <begin position="190"/>
        <end position="292"/>
    </location>
</feature>
<evidence type="ECO:0000259" key="1">
    <source>
        <dbReference type="Pfam" id="PF13524"/>
    </source>
</evidence>
<organism evidence="2 3">
    <name type="scientific">Pseudomonas nitroreducens</name>
    <dbReference type="NCBI Taxonomy" id="46680"/>
    <lineage>
        <taxon>Bacteria</taxon>
        <taxon>Pseudomonadati</taxon>
        <taxon>Pseudomonadota</taxon>
        <taxon>Gammaproteobacteria</taxon>
        <taxon>Pseudomonadales</taxon>
        <taxon>Pseudomonadaceae</taxon>
        <taxon>Pseudomonas</taxon>
    </lineage>
</organism>
<dbReference type="RefSeq" id="WP_138213987.1">
    <property type="nucleotide sequence ID" value="NZ_VASG01000003.1"/>
</dbReference>
<dbReference type="SUPFAM" id="SSF53756">
    <property type="entry name" value="UDP-Glycosyltransferase/glycogen phosphorylase"/>
    <property type="match status" value="1"/>
</dbReference>
<dbReference type="InterPro" id="IPR055259">
    <property type="entry name" value="YkvP/CgeB_Glyco_trans-like"/>
</dbReference>
<reference evidence="3" key="2">
    <citation type="submission" date="2019-06" db="EMBL/GenBank/DDBJ databases">
        <title>AzeR, a transcriptional regulator that responds to azelaic acid in Pseudomonas nitroreducens.</title>
        <authorList>
            <person name="Bez C."/>
            <person name="Javvadi S.G."/>
            <person name="Bertani I."/>
            <person name="Devescovi G."/>
            <person name="Studholme D.J."/>
            <person name="Geller A."/>
            <person name="Levy A."/>
            <person name="Venturi V."/>
        </authorList>
    </citation>
    <scope>NUCLEOTIDE SEQUENCE [LARGE SCALE GENOMIC DNA]</scope>
    <source>
        <strain evidence="3">DSM 9128</strain>
    </source>
</reference>
<sequence length="324" mass="37211">MRLLVVTRAQRARSLDTLYNGLASGFEQIDIHKLDKDEVHDIRPYLRRTDFSAWDRVLFDIPLRRVGRAAADLASIRGLVFYEEDACQEFVAQSKYRNRFARDFAALPNARLIVTSYYIRDYMCSKGIEAYCIPKAYDDAALSDLARVRDIDLAFIGRVKSKVYNERRNLLLSLQDQFGLQMLRTETVDAYHDLLNRIRIFVSADIGFNEYMAKNFEAMACGCLLLAKRHSSEAERLGFIDMYNVVHYDTLEEARERVQMLLANPELISRIAERGKELVNECHRLSSRVAEFTAVLQMSPLSVPAPRAGRLGWILRSLVRAAGR</sequence>
<protein>
    <submittedName>
        <fullName evidence="2">Glycosyltransferase family 1 protein</fullName>
    </submittedName>
</protein>
<comment type="caution">
    <text evidence="2">The sequence shown here is derived from an EMBL/GenBank/DDBJ whole genome shotgun (WGS) entry which is preliminary data.</text>
</comment>
<dbReference type="AlphaFoldDB" id="A0A5R9A8E6"/>
<evidence type="ECO:0000313" key="2">
    <source>
        <dbReference type="EMBL" id="TLP74911.1"/>
    </source>
</evidence>
<dbReference type="GO" id="GO:0016740">
    <property type="term" value="F:transferase activity"/>
    <property type="evidence" value="ECO:0007669"/>
    <property type="project" value="UniProtKB-KW"/>
</dbReference>
<dbReference type="Gene3D" id="3.40.50.2000">
    <property type="entry name" value="Glycogen Phosphorylase B"/>
    <property type="match status" value="1"/>
</dbReference>
<evidence type="ECO:0000313" key="3">
    <source>
        <dbReference type="Proteomes" id="UP000307510"/>
    </source>
</evidence>